<dbReference type="PANTHER" id="PTHR14269:SF57">
    <property type="entry name" value="SUPERFAMILY HYDROLASE, PUTATIVE (AFU_ORTHOLOGUE AFUA_2G02580)-RELATED"/>
    <property type="match status" value="1"/>
</dbReference>
<dbReference type="EMBL" id="CAJPDS010000028">
    <property type="protein sequence ID" value="CAF9921326.1"/>
    <property type="molecule type" value="Genomic_DNA"/>
</dbReference>
<dbReference type="AlphaFoldDB" id="A0A8H3F8F3"/>
<dbReference type="GO" id="GO:0005739">
    <property type="term" value="C:mitochondrion"/>
    <property type="evidence" value="ECO:0007669"/>
    <property type="project" value="TreeGrafter"/>
</dbReference>
<dbReference type="InterPro" id="IPR006353">
    <property type="entry name" value="HAD-SF_hydro_IIA_CECR5"/>
</dbReference>
<dbReference type="InterPro" id="IPR006357">
    <property type="entry name" value="HAD-SF_hydro_IIA"/>
</dbReference>
<sequence length="362" mass="39513">MASSTLSPIRSFGFALDIDGTLLRGSTLLPNTISTLQQFQRDNIPFVLFTNSGGDLEASKAKKLSELLGTHISPKQVVLGHSPFAALVDGREDLRHKPILVVGSGLNGDSEGPRRIAQSYGFENVYTLTDILAACPAIWPNPHSYTDANVRQLPNNLQFRAILVFNNPLDWAPVLQIIIELLLSRDGQLGTESSKNGNTELPNDGFLQDNQPQVYFSSTDLSWNSEYPVPRLGLGSFRAALEGTWKAFAGPNAKLNVVELGKPSHIAFAFAETALEMWRREMLMLEKGQELLPLKKVFMVGDSPATDIRGANDFVSPQGTIWDSILVKTGLWDGKSKVQYAPSAAVEGIKAAVEYAIKNCGE</sequence>
<organism evidence="1 2">
    <name type="scientific">Heterodermia speciosa</name>
    <dbReference type="NCBI Taxonomy" id="116794"/>
    <lineage>
        <taxon>Eukaryota</taxon>
        <taxon>Fungi</taxon>
        <taxon>Dikarya</taxon>
        <taxon>Ascomycota</taxon>
        <taxon>Pezizomycotina</taxon>
        <taxon>Lecanoromycetes</taxon>
        <taxon>OSLEUM clade</taxon>
        <taxon>Lecanoromycetidae</taxon>
        <taxon>Caliciales</taxon>
        <taxon>Physciaceae</taxon>
        <taxon>Heterodermia</taxon>
    </lineage>
</organism>
<dbReference type="GO" id="GO:0046474">
    <property type="term" value="P:glycerophospholipid biosynthetic process"/>
    <property type="evidence" value="ECO:0007669"/>
    <property type="project" value="TreeGrafter"/>
</dbReference>
<dbReference type="OrthoDB" id="10251048at2759"/>
<evidence type="ECO:0000313" key="1">
    <source>
        <dbReference type="EMBL" id="CAF9921326.1"/>
    </source>
</evidence>
<gene>
    <name evidence="1" type="ORF">HETSPECPRED_004491</name>
</gene>
<dbReference type="InterPro" id="IPR036412">
    <property type="entry name" value="HAD-like_sf"/>
</dbReference>
<dbReference type="Pfam" id="PF13344">
    <property type="entry name" value="Hydrolase_6"/>
    <property type="match status" value="1"/>
</dbReference>
<dbReference type="NCBIfam" id="TIGR01460">
    <property type="entry name" value="HAD-SF-IIA"/>
    <property type="match status" value="1"/>
</dbReference>
<dbReference type="InterPro" id="IPR023214">
    <property type="entry name" value="HAD_sf"/>
</dbReference>
<dbReference type="Proteomes" id="UP000664521">
    <property type="component" value="Unassembled WGS sequence"/>
</dbReference>
<protein>
    <recommendedName>
        <fullName evidence="3">HAD-superfamily hydrolase</fullName>
    </recommendedName>
</protein>
<name>A0A8H3F8F3_9LECA</name>
<reference evidence="1" key="1">
    <citation type="submission" date="2021-03" db="EMBL/GenBank/DDBJ databases">
        <authorList>
            <person name="Tagirdzhanova G."/>
        </authorList>
    </citation>
    <scope>NUCLEOTIDE SEQUENCE</scope>
</reference>
<dbReference type="SUPFAM" id="SSF56784">
    <property type="entry name" value="HAD-like"/>
    <property type="match status" value="1"/>
</dbReference>
<evidence type="ECO:0008006" key="3">
    <source>
        <dbReference type="Google" id="ProtNLM"/>
    </source>
</evidence>
<dbReference type="Pfam" id="PF13242">
    <property type="entry name" value="Hydrolase_like"/>
    <property type="match status" value="1"/>
</dbReference>
<evidence type="ECO:0000313" key="2">
    <source>
        <dbReference type="Proteomes" id="UP000664521"/>
    </source>
</evidence>
<proteinExistence type="predicted"/>
<keyword evidence="2" id="KW-1185">Reference proteome</keyword>
<comment type="caution">
    <text evidence="1">The sequence shown here is derived from an EMBL/GenBank/DDBJ whole genome shotgun (WGS) entry which is preliminary data.</text>
</comment>
<dbReference type="PANTHER" id="PTHR14269">
    <property type="entry name" value="CDP-DIACYLGLYCEROL--GLYCEROL-3-PHOSPHATE 3-PHOSPHATIDYLTRANSFERASE-RELATED"/>
    <property type="match status" value="1"/>
</dbReference>
<accession>A0A8H3F8F3</accession>
<dbReference type="NCBIfam" id="TIGR01456">
    <property type="entry name" value="CECR5"/>
    <property type="match status" value="1"/>
</dbReference>
<dbReference type="Gene3D" id="3.40.50.1000">
    <property type="entry name" value="HAD superfamily/HAD-like"/>
    <property type="match status" value="2"/>
</dbReference>
<dbReference type="InterPro" id="IPR050324">
    <property type="entry name" value="CDP-alcohol_PTase-I"/>
</dbReference>